<keyword evidence="2" id="KW-1185">Reference proteome</keyword>
<name>A0ACB7TC18_HYAAI</name>
<gene>
    <name evidence="1" type="ORF">HPB50_024337</name>
</gene>
<evidence type="ECO:0000313" key="1">
    <source>
        <dbReference type="EMBL" id="KAH6943564.1"/>
    </source>
</evidence>
<reference evidence="1" key="1">
    <citation type="submission" date="2020-05" db="EMBL/GenBank/DDBJ databases">
        <title>Large-scale comparative analyses of tick genomes elucidate their genetic diversity and vector capacities.</title>
        <authorList>
            <person name="Jia N."/>
            <person name="Wang J."/>
            <person name="Shi W."/>
            <person name="Du L."/>
            <person name="Sun Y."/>
            <person name="Zhan W."/>
            <person name="Jiang J."/>
            <person name="Wang Q."/>
            <person name="Zhang B."/>
            <person name="Ji P."/>
            <person name="Sakyi L.B."/>
            <person name="Cui X."/>
            <person name="Yuan T."/>
            <person name="Jiang B."/>
            <person name="Yang W."/>
            <person name="Lam T.T.-Y."/>
            <person name="Chang Q."/>
            <person name="Ding S."/>
            <person name="Wang X."/>
            <person name="Zhu J."/>
            <person name="Ruan X."/>
            <person name="Zhao L."/>
            <person name="Wei J."/>
            <person name="Que T."/>
            <person name="Du C."/>
            <person name="Cheng J."/>
            <person name="Dai P."/>
            <person name="Han X."/>
            <person name="Huang E."/>
            <person name="Gao Y."/>
            <person name="Liu J."/>
            <person name="Shao H."/>
            <person name="Ye R."/>
            <person name="Li L."/>
            <person name="Wei W."/>
            <person name="Wang X."/>
            <person name="Wang C."/>
            <person name="Yang T."/>
            <person name="Huo Q."/>
            <person name="Li W."/>
            <person name="Guo W."/>
            <person name="Chen H."/>
            <person name="Zhou L."/>
            <person name="Ni X."/>
            <person name="Tian J."/>
            <person name="Zhou Y."/>
            <person name="Sheng Y."/>
            <person name="Liu T."/>
            <person name="Pan Y."/>
            <person name="Xia L."/>
            <person name="Li J."/>
            <person name="Zhao F."/>
            <person name="Cao W."/>
        </authorList>
    </citation>
    <scope>NUCLEOTIDE SEQUENCE</scope>
    <source>
        <strain evidence="1">Hyas-2018</strain>
    </source>
</reference>
<proteinExistence type="predicted"/>
<sequence>MCGVDDVPEHVVNQHLQESGESHGLLRFLHTVYEQADLSDTALKASIQSAFPAHKEDLEADILNTALFDEDPLRFLLDIVLENSSPKRLRILELVDHDSESLLVAWLAKYLFEFSLLPNAEYTVAHPSPERLSGKVPQDIAVVASGSASSRKKLSEADLIVHRRSTWTSSGTNLADEVSAVCRDNSFVLLAQRTALTPC</sequence>
<protein>
    <submittedName>
        <fullName evidence="1">Uncharacterized protein</fullName>
    </submittedName>
</protein>
<organism evidence="1 2">
    <name type="scientific">Hyalomma asiaticum</name>
    <name type="common">Tick</name>
    <dbReference type="NCBI Taxonomy" id="266040"/>
    <lineage>
        <taxon>Eukaryota</taxon>
        <taxon>Metazoa</taxon>
        <taxon>Ecdysozoa</taxon>
        <taxon>Arthropoda</taxon>
        <taxon>Chelicerata</taxon>
        <taxon>Arachnida</taxon>
        <taxon>Acari</taxon>
        <taxon>Parasitiformes</taxon>
        <taxon>Ixodida</taxon>
        <taxon>Ixodoidea</taxon>
        <taxon>Ixodidae</taxon>
        <taxon>Hyalomminae</taxon>
        <taxon>Hyalomma</taxon>
    </lineage>
</organism>
<dbReference type="Proteomes" id="UP000821845">
    <property type="component" value="Chromosome 10"/>
</dbReference>
<comment type="caution">
    <text evidence="1">The sequence shown here is derived from an EMBL/GenBank/DDBJ whole genome shotgun (WGS) entry which is preliminary data.</text>
</comment>
<evidence type="ECO:0000313" key="2">
    <source>
        <dbReference type="Proteomes" id="UP000821845"/>
    </source>
</evidence>
<accession>A0ACB7TC18</accession>
<dbReference type="EMBL" id="CM023490">
    <property type="protein sequence ID" value="KAH6943564.1"/>
    <property type="molecule type" value="Genomic_DNA"/>
</dbReference>